<accession>A0A3M0JJ91</accession>
<gene>
    <name evidence="2" type="ORF">DUI87_22284</name>
</gene>
<proteinExistence type="predicted"/>
<evidence type="ECO:0000313" key="3">
    <source>
        <dbReference type="Proteomes" id="UP000269221"/>
    </source>
</evidence>
<keyword evidence="3" id="KW-1185">Reference proteome</keyword>
<name>A0A3M0JJ91_HIRRU</name>
<feature type="region of interest" description="Disordered" evidence="1">
    <location>
        <begin position="32"/>
        <end position="54"/>
    </location>
</feature>
<organism evidence="2 3">
    <name type="scientific">Hirundo rustica rustica</name>
    <dbReference type="NCBI Taxonomy" id="333673"/>
    <lineage>
        <taxon>Eukaryota</taxon>
        <taxon>Metazoa</taxon>
        <taxon>Chordata</taxon>
        <taxon>Craniata</taxon>
        <taxon>Vertebrata</taxon>
        <taxon>Euteleostomi</taxon>
        <taxon>Archelosauria</taxon>
        <taxon>Archosauria</taxon>
        <taxon>Dinosauria</taxon>
        <taxon>Saurischia</taxon>
        <taxon>Theropoda</taxon>
        <taxon>Coelurosauria</taxon>
        <taxon>Aves</taxon>
        <taxon>Neognathae</taxon>
        <taxon>Neoaves</taxon>
        <taxon>Telluraves</taxon>
        <taxon>Australaves</taxon>
        <taxon>Passeriformes</taxon>
        <taxon>Sylvioidea</taxon>
        <taxon>Hirundinidae</taxon>
        <taxon>Hirundo</taxon>
    </lineage>
</organism>
<evidence type="ECO:0000313" key="2">
    <source>
        <dbReference type="EMBL" id="RMC01192.1"/>
    </source>
</evidence>
<sequence>MFWRGKAFCFLINCKPNSGFFELGNAGMGEAFGQPGQSCPKGPAQLDGPGQSEEWDKRTHTRLRQEHWGFAYLAAMPVELRETVWARTRGQGYAVIMILAFKPPESNRGNRSEEDVQVLNVSERMGQGAQSYKSVSMLLLPDRVGKQFMT</sequence>
<dbReference type="EMBL" id="QRBI01000140">
    <property type="protein sequence ID" value="RMC01192.1"/>
    <property type="molecule type" value="Genomic_DNA"/>
</dbReference>
<protein>
    <submittedName>
        <fullName evidence="2">Uncharacterized protein</fullName>
    </submittedName>
</protein>
<evidence type="ECO:0000256" key="1">
    <source>
        <dbReference type="SAM" id="MobiDB-lite"/>
    </source>
</evidence>
<dbReference type="Proteomes" id="UP000269221">
    <property type="component" value="Unassembled WGS sequence"/>
</dbReference>
<reference evidence="2 3" key="1">
    <citation type="submission" date="2018-07" db="EMBL/GenBank/DDBJ databases">
        <title>A high quality draft genome assembly of the barn swallow (H. rustica rustica).</title>
        <authorList>
            <person name="Formenti G."/>
            <person name="Chiara M."/>
            <person name="Poveda L."/>
            <person name="Francoijs K.-J."/>
            <person name="Bonisoli-Alquati A."/>
            <person name="Canova L."/>
            <person name="Gianfranceschi L."/>
            <person name="Horner D.S."/>
            <person name="Saino N."/>
        </authorList>
    </citation>
    <scope>NUCLEOTIDE SEQUENCE [LARGE SCALE GENOMIC DNA]</scope>
    <source>
        <strain evidence="2">Chelidonia</strain>
        <tissue evidence="2">Blood</tissue>
    </source>
</reference>
<comment type="caution">
    <text evidence="2">The sequence shown here is derived from an EMBL/GenBank/DDBJ whole genome shotgun (WGS) entry which is preliminary data.</text>
</comment>
<dbReference type="AlphaFoldDB" id="A0A3M0JJ91"/>